<dbReference type="PROSITE" id="PS50006">
    <property type="entry name" value="FHA_DOMAIN"/>
    <property type="match status" value="1"/>
</dbReference>
<dbReference type="GO" id="GO:0003676">
    <property type="term" value="F:nucleic acid binding"/>
    <property type="evidence" value="ECO:0007669"/>
    <property type="project" value="InterPro"/>
</dbReference>
<keyword evidence="1" id="KW-0175">Coiled coil</keyword>
<dbReference type="InterPro" id="IPR041591">
    <property type="entry name" value="OCRE"/>
</dbReference>
<evidence type="ECO:0000313" key="5">
    <source>
        <dbReference type="EMBL" id="KAK6179858.1"/>
    </source>
</evidence>
<dbReference type="InterPro" id="IPR053027">
    <property type="entry name" value="AGGF1"/>
</dbReference>
<dbReference type="SUPFAM" id="SSF49879">
    <property type="entry name" value="SMAD/FHA domain"/>
    <property type="match status" value="1"/>
</dbReference>
<dbReference type="PANTHER" id="PTHR23106:SF24">
    <property type="entry name" value="ANGIOGENIC FACTOR WITH G PATCH AND FHA DOMAINS 1"/>
    <property type="match status" value="1"/>
</dbReference>
<protein>
    <recommendedName>
        <fullName evidence="7">Angiogenic factor with G patch and FHA domains 1</fullName>
    </recommendedName>
</protein>
<feature type="compositionally biased region" description="Basic and acidic residues" evidence="2">
    <location>
        <begin position="789"/>
        <end position="800"/>
    </location>
</feature>
<dbReference type="PANTHER" id="PTHR23106">
    <property type="entry name" value="ANGIOGENIC FACTOR WITH G PATCH AND FHA DOMAINS 1"/>
    <property type="match status" value="1"/>
</dbReference>
<dbReference type="CDD" id="cd16164">
    <property type="entry name" value="OCRE_VG5Q"/>
    <property type="match status" value="1"/>
</dbReference>
<dbReference type="InterPro" id="IPR000253">
    <property type="entry name" value="FHA_dom"/>
</dbReference>
<sequence>MSSTDSGAMSGADVETLKENISELKYELAHYKTTNEDLVSKLAKAERQLSKVNDYNEELRIQLEKLSKEVHQYRKTTKLVNEKPSNAVCTRDIGIQVCADDFEIVFESKALPSWDTQEKRENNVIDTSCIADALKATAEAALYGQNISHPQADSTTHIGNQTAKAYDSTQYVYDEASQMYYDYNSGYYIDTQNNLYYDPKSGTYFYYDTTTQTYEFHSQIDISQNPTPTKPVEDQSDKRGRRVRRKTPKKKDEKKHKKHKRTRSESTETSKKSRKKSRKEKKRDRSHKHRERKNPESRKGSSSRKEKYSSAIKNYFPEAEDENVIKDSDDCPVKSRAVSSPLSVSFEKSELEHRDVFDPTLEKPKCESESMEVDDIMQLNEITDSDTNTNIDSVKKCESNKANICSEDDLKDRETETVYSEKEITDSSEAVIVSDGDSGDICTGESELESGELSSDSSSDSDSDNDEDVVIEDDGTNEILNEFVPYTGDEKYQLANEASVSWPPCIRAIVQVSDCLDVGDLSVITCTGGTVGREKGKNHVIIINDLNISRNHCSIWFDYDNNNYMIKDEGSQHGTYINTTRLSQPNTVSHEAAVNHGDTMKVGSTEFLLHIHPGNDTCLDCEPGEVKARVKKDEPNNYVIMSAAEKKKQKKAELNSIKKRYGLKNMAYENNDKAINNPAYEDKAAVRRKKVGSDGPGHKAEAPASVHKPISGKNVGHKLLSKMGWKEGEGLGKSSSGIVDPINVNYRSNKAAGLGSSVSVEQSIDNIDDRSVRKVNMWRQAQERYDKIDETLHKTSKDSESQNQTNVPESESRTMWVKGDTQNPTEQSENTSTVYITQNPTEQRENT</sequence>
<feature type="compositionally biased region" description="Basic and acidic residues" evidence="2">
    <location>
        <begin position="323"/>
        <end position="333"/>
    </location>
</feature>
<feature type="domain" description="FHA" evidence="3">
    <location>
        <begin position="529"/>
        <end position="582"/>
    </location>
</feature>
<feature type="compositionally biased region" description="Acidic residues" evidence="2">
    <location>
        <begin position="459"/>
        <end position="468"/>
    </location>
</feature>
<feature type="region of interest" description="Disordered" evidence="2">
    <location>
        <begin position="690"/>
        <end position="714"/>
    </location>
</feature>
<dbReference type="PROSITE" id="PS50174">
    <property type="entry name" value="G_PATCH"/>
    <property type="match status" value="1"/>
</dbReference>
<evidence type="ECO:0008006" key="7">
    <source>
        <dbReference type="Google" id="ProtNLM"/>
    </source>
</evidence>
<feature type="compositionally biased region" description="Basic residues" evidence="2">
    <location>
        <begin position="272"/>
        <end position="292"/>
    </location>
</feature>
<evidence type="ECO:0000256" key="1">
    <source>
        <dbReference type="SAM" id="Coils"/>
    </source>
</evidence>
<feature type="domain" description="G-patch" evidence="4">
    <location>
        <begin position="712"/>
        <end position="759"/>
    </location>
</feature>
<dbReference type="Proteomes" id="UP001347796">
    <property type="component" value="Unassembled WGS sequence"/>
</dbReference>
<feature type="compositionally biased region" description="Polar residues" evidence="2">
    <location>
        <begin position="820"/>
        <end position="841"/>
    </location>
</feature>
<feature type="region of interest" description="Disordered" evidence="2">
    <location>
        <begin position="789"/>
        <end position="847"/>
    </location>
</feature>
<feature type="region of interest" description="Disordered" evidence="2">
    <location>
        <begin position="424"/>
        <end position="468"/>
    </location>
</feature>
<organism evidence="5 6">
    <name type="scientific">Patella caerulea</name>
    <name type="common">Rayed Mediterranean limpet</name>
    <dbReference type="NCBI Taxonomy" id="87958"/>
    <lineage>
        <taxon>Eukaryota</taxon>
        <taxon>Metazoa</taxon>
        <taxon>Spiralia</taxon>
        <taxon>Lophotrochozoa</taxon>
        <taxon>Mollusca</taxon>
        <taxon>Gastropoda</taxon>
        <taxon>Patellogastropoda</taxon>
        <taxon>Patelloidea</taxon>
        <taxon>Patellidae</taxon>
        <taxon>Patella</taxon>
    </lineage>
</organism>
<dbReference type="EMBL" id="JAZGQO010000008">
    <property type="protein sequence ID" value="KAK6179858.1"/>
    <property type="molecule type" value="Genomic_DNA"/>
</dbReference>
<dbReference type="InterPro" id="IPR035624">
    <property type="entry name" value="AGGF1_OCRE"/>
</dbReference>
<dbReference type="SMART" id="SM00443">
    <property type="entry name" value="G_patch"/>
    <property type="match status" value="1"/>
</dbReference>
<dbReference type="CDD" id="cd22686">
    <property type="entry name" value="FHA_AGGF1"/>
    <property type="match status" value="1"/>
</dbReference>
<dbReference type="SMART" id="SM00240">
    <property type="entry name" value="FHA"/>
    <property type="match status" value="1"/>
</dbReference>
<accession>A0AAN8JTS3</accession>
<comment type="caution">
    <text evidence="5">The sequence shown here is derived from an EMBL/GenBank/DDBJ whole genome shotgun (WGS) entry which is preliminary data.</text>
</comment>
<dbReference type="AlphaFoldDB" id="A0AAN8JTS3"/>
<evidence type="ECO:0000259" key="3">
    <source>
        <dbReference type="PROSITE" id="PS50006"/>
    </source>
</evidence>
<feature type="coiled-coil region" evidence="1">
    <location>
        <begin position="14"/>
        <end position="83"/>
    </location>
</feature>
<dbReference type="Pfam" id="PF01585">
    <property type="entry name" value="G-patch"/>
    <property type="match status" value="1"/>
</dbReference>
<dbReference type="Pfam" id="PF00498">
    <property type="entry name" value="FHA"/>
    <property type="match status" value="1"/>
</dbReference>
<evidence type="ECO:0000259" key="4">
    <source>
        <dbReference type="PROSITE" id="PS50174"/>
    </source>
</evidence>
<feature type="compositionally biased region" description="Basic residues" evidence="2">
    <location>
        <begin position="239"/>
        <end position="262"/>
    </location>
</feature>
<feature type="compositionally biased region" description="Basic and acidic residues" evidence="2">
    <location>
        <begin position="293"/>
        <end position="308"/>
    </location>
</feature>
<dbReference type="InterPro" id="IPR008984">
    <property type="entry name" value="SMAD_FHA_dom_sf"/>
</dbReference>
<keyword evidence="6" id="KW-1185">Reference proteome</keyword>
<gene>
    <name evidence="5" type="ORF">SNE40_012116</name>
</gene>
<dbReference type="InterPro" id="IPR000467">
    <property type="entry name" value="G_patch_dom"/>
</dbReference>
<dbReference type="Gene3D" id="2.60.200.20">
    <property type="match status" value="1"/>
</dbReference>
<name>A0AAN8JTS3_PATCE</name>
<dbReference type="Pfam" id="PF17780">
    <property type="entry name" value="OCRE"/>
    <property type="match status" value="1"/>
</dbReference>
<evidence type="ECO:0000256" key="2">
    <source>
        <dbReference type="SAM" id="MobiDB-lite"/>
    </source>
</evidence>
<evidence type="ECO:0000313" key="6">
    <source>
        <dbReference type="Proteomes" id="UP001347796"/>
    </source>
</evidence>
<feature type="region of interest" description="Disordered" evidence="2">
    <location>
        <begin position="219"/>
        <end position="352"/>
    </location>
</feature>
<reference evidence="5 6" key="1">
    <citation type="submission" date="2024-01" db="EMBL/GenBank/DDBJ databases">
        <title>The genome of the rayed Mediterranean limpet Patella caerulea (Linnaeus, 1758).</title>
        <authorList>
            <person name="Anh-Thu Weber A."/>
            <person name="Halstead-Nussloch G."/>
        </authorList>
    </citation>
    <scope>NUCLEOTIDE SEQUENCE [LARGE SCALE GENOMIC DNA]</scope>
    <source>
        <strain evidence="5">AATW-2023a</strain>
        <tissue evidence="5">Whole specimen</tissue>
    </source>
</reference>
<proteinExistence type="predicted"/>